<comment type="subcellular location">
    <subcellularLocation>
        <location evidence="1">Cytoplasm</location>
        <location evidence="1">Cytoskeleton</location>
    </subcellularLocation>
</comment>
<evidence type="ECO:0000256" key="1">
    <source>
        <dbReference type="ARBA" id="ARBA00004245"/>
    </source>
</evidence>
<dbReference type="CDD" id="cd00387">
    <property type="entry name" value="Ribosomal_L7_L12"/>
    <property type="match status" value="1"/>
</dbReference>
<sequence>MLRAFGYLCNKRELSVVAKVGSGEGRVYADITPSLEEVERSESGETRLICLLPAMAQEMGMFTVHHTIGNVLCCKCGISMQPNAANMCANCLRSEIDITEGLQKHVIICHCPECDSYLQPPRTWIKAQLESKELLTFCVKRLKNLNKAYTVEYVIQDQMCESCTRVQANPDQWVAAVQLRQHVSHRRTFFYLEQLILKHDAAARAIMIKQMDQGIDLFFSNRSHAVKFVEFIGKVVPSRSRNDKQLVSHDPKSNNYNYKYTFSVEISPVCREDLICLPPKVSNSLGNLGPLVICTKVSNHIALLDPFTLRNCFLDAEQYWRASFKSLLSSRQLVEYIVLDIEAVSSEVNIGGSNVRTHLGHLLNPGDYALGYDLYAANSNDSELDKYKGFVLPDVILVKKSYEEKWQKKRGKPRSWKLKSLNMEIDDNAAKGRDHEEKMNSEYEQFLRDLEENPDLRFNISLYRNKEYQPSEMASVTDGDDAPSVPLEELLADLDLSEEEADNDSTSISTCFLLYTKILGELHRYKDESVKPWKEQLWQKCCKLIARLRPVQTCTALREIIGPLQSRSFQPDFVPRDPNAKPIRYKYPDVYDPYGPRPPPSDKIVQLAERIAALPSEERRQIGPLLREILRHPTLKQISVEGMEGAMGGAAGGPAKAEEKKAEKTAFDVKLEKFDAAAKIKVIKEVRSFTSLGLKEAKDLVEKAPAILKQGVTKEEANEIIEKIKAAGGVAVMERSPVQALETASGRNASRSHSLFSITIHIKEATPEGEELIKCGKLNLVDLAGSENISRSGAREGRAREAGEINKSLLTLGRVINALVEHLGHIPYRDSKLTRLLRDSLGGRTKTCIIAIVSPAVHCLEETLSTLDYAHRAKHIRNKPEVNQKMMKSTLIKDLYGEIERLKGEVYAAREKNGVYIPKERYYQEESERKAMADQIEQMGVSIENLQKQLEELQSRHDSQVQQCSDLTSKLDATQKQLNQTSKVLSYSEEQLRQCQYTLKERDFIISEQKKAENALAHQACVLRADLEKSIQENASLFQKIAREDKLNTDNRSVVDTFQSELAKQLGSLSSTVAMSVSRQNEHLQRVEKICRDFLESHDKAALDLTRKINSSKALYKSHFEAMQNVVRLHKATSNAALEEISTLASSNSISTKEFLDAESAEANLIFDELQSTLSTHQGEMAKFARELRQRFNDSTEHLTNISEIIQGFFDKLLDESKSLERHSTTADEIQTKSIAEFEKAYEEQSRSDAEKLIAEMTSLVSNHMRRQKELVGARLVDLRETVSANKTFLDGHVSSMEGITTDAKRKWQEFYTQAEAETKENADFSAAKHCRMELLMQKCVNTTETALKRRQSTHESVKDMGNQHVSTMHSVVRNICDSNEQHINEFDSTKEAAEEDVKRNSEDIIKSIDGLSGEERASISGILGTSSAHSETLEELKKNHCTQSTSIEQKALETFQQKFMDYEATGTTPIRCEQDVPSKGTIESLRAMPMETLLEEFRENNSFESFQLKELKPSLIPRSPLSLINN</sequence>
<dbReference type="PROSITE" id="PS00411">
    <property type="entry name" value="KINESIN_MOTOR_1"/>
    <property type="match status" value="1"/>
</dbReference>
<keyword evidence="4" id="KW-0493">Microtubule</keyword>
<keyword evidence="17" id="KW-1185">Reference proteome</keyword>
<dbReference type="FunFam" id="3.30.1390.10:FF:000001">
    <property type="entry name" value="50S ribosomal protein L7/L12"/>
    <property type="match status" value="1"/>
</dbReference>
<reference evidence="16 17" key="1">
    <citation type="journal article" date="2017" name="Genome Biol.">
        <title>New reference genome sequences of hot pepper reveal the massive evolution of plant disease-resistance genes by retroduplication.</title>
        <authorList>
            <person name="Kim S."/>
            <person name="Park J."/>
            <person name="Yeom S.I."/>
            <person name="Kim Y.M."/>
            <person name="Seo E."/>
            <person name="Kim K.T."/>
            <person name="Kim M.S."/>
            <person name="Lee J.M."/>
            <person name="Cheong K."/>
            <person name="Shin H.S."/>
            <person name="Kim S.B."/>
            <person name="Han K."/>
            <person name="Lee J."/>
            <person name="Park M."/>
            <person name="Lee H.A."/>
            <person name="Lee H.Y."/>
            <person name="Lee Y."/>
            <person name="Oh S."/>
            <person name="Lee J.H."/>
            <person name="Choi E."/>
            <person name="Choi E."/>
            <person name="Lee S.E."/>
            <person name="Jeon J."/>
            <person name="Kim H."/>
            <person name="Choi G."/>
            <person name="Song H."/>
            <person name="Lee J."/>
            <person name="Lee S.C."/>
            <person name="Kwon J.K."/>
            <person name="Lee H.Y."/>
            <person name="Koo N."/>
            <person name="Hong Y."/>
            <person name="Kim R.W."/>
            <person name="Kang W.H."/>
            <person name="Huh J.H."/>
            <person name="Kang B.C."/>
            <person name="Yang T.J."/>
            <person name="Lee Y.H."/>
            <person name="Bennetzen J.L."/>
            <person name="Choi D."/>
        </authorList>
    </citation>
    <scope>NUCLEOTIDE SEQUENCE [LARGE SCALE GENOMIC DNA]</scope>
    <source>
        <strain evidence="17">cv. PBC81</strain>
    </source>
</reference>
<dbReference type="InterPro" id="IPR027417">
    <property type="entry name" value="P-loop_NTPase"/>
</dbReference>
<dbReference type="InterPro" id="IPR047149">
    <property type="entry name" value="KIF11-like"/>
</dbReference>
<protein>
    <recommendedName>
        <fullName evidence="11">Large ribosomal subunit protein bL12c</fullName>
    </recommendedName>
    <alternativeName>
        <fullName evidence="12">CL12</fullName>
    </alternativeName>
</protein>
<comment type="similarity">
    <text evidence="2">Belongs to the bacterial ribosomal protein bL12 family.</text>
</comment>
<dbReference type="PANTHER" id="PTHR47970:SF12">
    <property type="entry name" value="KINESIN FAMILY MEMBER 11"/>
    <property type="match status" value="1"/>
</dbReference>
<organism evidence="16 17">
    <name type="scientific">Capsicum baccatum</name>
    <name type="common">Peruvian pepper</name>
    <dbReference type="NCBI Taxonomy" id="33114"/>
    <lineage>
        <taxon>Eukaryota</taxon>
        <taxon>Viridiplantae</taxon>
        <taxon>Streptophyta</taxon>
        <taxon>Embryophyta</taxon>
        <taxon>Tracheophyta</taxon>
        <taxon>Spermatophyta</taxon>
        <taxon>Magnoliopsida</taxon>
        <taxon>eudicotyledons</taxon>
        <taxon>Gunneridae</taxon>
        <taxon>Pentapetalae</taxon>
        <taxon>asterids</taxon>
        <taxon>lamiids</taxon>
        <taxon>Solanales</taxon>
        <taxon>Solanaceae</taxon>
        <taxon>Solanoideae</taxon>
        <taxon>Capsiceae</taxon>
        <taxon>Capsicum</taxon>
    </lineage>
</organism>
<dbReference type="GO" id="GO:0006412">
    <property type="term" value="P:translation"/>
    <property type="evidence" value="ECO:0007669"/>
    <property type="project" value="InterPro"/>
</dbReference>
<dbReference type="Pfam" id="PF00542">
    <property type="entry name" value="Ribosomal_L12"/>
    <property type="match status" value="1"/>
</dbReference>
<comment type="caution">
    <text evidence="16">The sequence shown here is derived from an EMBL/GenBank/DDBJ whole genome shotgun (WGS) entry which is preliminary data.</text>
</comment>
<dbReference type="GO" id="GO:0051231">
    <property type="term" value="P:spindle elongation"/>
    <property type="evidence" value="ECO:0007669"/>
    <property type="project" value="TreeGrafter"/>
</dbReference>
<dbReference type="GO" id="GO:0005840">
    <property type="term" value="C:ribosome"/>
    <property type="evidence" value="ECO:0007669"/>
    <property type="project" value="UniProtKB-KW"/>
</dbReference>
<dbReference type="OrthoDB" id="1744046at2759"/>
<keyword evidence="7" id="KW-0689">Ribosomal protein</keyword>
<dbReference type="Pfam" id="PF21192">
    <property type="entry name" value="OB_NMD3"/>
    <property type="match status" value="1"/>
</dbReference>
<evidence type="ECO:0000256" key="3">
    <source>
        <dbReference type="ARBA" id="ARBA00022490"/>
    </source>
</evidence>
<gene>
    <name evidence="16" type="ORF">CQW23_20059</name>
</gene>
<reference evidence="17" key="2">
    <citation type="journal article" date="2017" name="J. Anim. Genet.">
        <title>Multiple reference genome sequences of hot pepper reveal the massive evolution of plant disease resistance genes by retroduplication.</title>
        <authorList>
            <person name="Kim S."/>
            <person name="Park J."/>
            <person name="Yeom S.-I."/>
            <person name="Kim Y.-M."/>
            <person name="Seo E."/>
            <person name="Kim K.-T."/>
            <person name="Kim M.-S."/>
            <person name="Lee J.M."/>
            <person name="Cheong K."/>
            <person name="Shin H.-S."/>
            <person name="Kim S.-B."/>
            <person name="Han K."/>
            <person name="Lee J."/>
            <person name="Park M."/>
            <person name="Lee H.-A."/>
            <person name="Lee H.-Y."/>
            <person name="Lee Y."/>
            <person name="Oh S."/>
            <person name="Lee J.H."/>
            <person name="Choi E."/>
            <person name="Choi E."/>
            <person name="Lee S.E."/>
            <person name="Jeon J."/>
            <person name="Kim H."/>
            <person name="Choi G."/>
            <person name="Song H."/>
            <person name="Lee J."/>
            <person name="Lee S.-C."/>
            <person name="Kwon J.-K."/>
            <person name="Lee H.-Y."/>
            <person name="Koo N."/>
            <person name="Hong Y."/>
            <person name="Kim R.W."/>
            <person name="Kang W.-H."/>
            <person name="Huh J.H."/>
            <person name="Kang B.-C."/>
            <person name="Yang T.-J."/>
            <person name="Lee Y.-H."/>
            <person name="Bennetzen J.L."/>
            <person name="Choi D."/>
        </authorList>
    </citation>
    <scope>NUCLEOTIDE SEQUENCE [LARGE SCALE GENOMIC DNA]</scope>
    <source>
        <strain evidence="17">cv. PBC81</strain>
    </source>
</reference>
<dbReference type="PROSITE" id="PS50067">
    <property type="entry name" value="KINESIN_MOTOR_2"/>
    <property type="match status" value="1"/>
</dbReference>
<dbReference type="GO" id="GO:0008017">
    <property type="term" value="F:microtubule binding"/>
    <property type="evidence" value="ECO:0007669"/>
    <property type="project" value="InterPro"/>
</dbReference>
<proteinExistence type="inferred from homology"/>
<evidence type="ECO:0000256" key="9">
    <source>
        <dbReference type="ARBA" id="ARBA00023212"/>
    </source>
</evidence>
<dbReference type="InterPro" id="IPR048898">
    <property type="entry name" value="OB_NMD3"/>
</dbReference>
<evidence type="ECO:0000256" key="13">
    <source>
        <dbReference type="PROSITE-ProRule" id="PRU00283"/>
    </source>
</evidence>
<dbReference type="GO" id="GO:0008574">
    <property type="term" value="F:plus-end-directed microtubule motor activity"/>
    <property type="evidence" value="ECO:0007669"/>
    <property type="project" value="TreeGrafter"/>
</dbReference>
<dbReference type="InterPro" id="IPR001752">
    <property type="entry name" value="Kinesin_motor_dom"/>
</dbReference>
<dbReference type="Pfam" id="PF21193">
    <property type="entry name" value="NMD_SH3"/>
    <property type="match status" value="1"/>
</dbReference>
<evidence type="ECO:0000256" key="4">
    <source>
        <dbReference type="ARBA" id="ARBA00022701"/>
    </source>
</evidence>
<comment type="caution">
    <text evidence="13">Lacks conserved residue(s) required for the propagation of feature annotation.</text>
</comment>
<dbReference type="PANTHER" id="PTHR47970">
    <property type="entry name" value="KINESIN-LIKE PROTEIN KIF11"/>
    <property type="match status" value="1"/>
</dbReference>
<dbReference type="InterPro" id="IPR007064">
    <property type="entry name" value="Nmd3_N"/>
</dbReference>
<evidence type="ECO:0000313" key="16">
    <source>
        <dbReference type="EMBL" id="PHT41205.1"/>
    </source>
</evidence>
<dbReference type="InterPro" id="IPR013823">
    <property type="entry name" value="Ribosomal_bL12_C"/>
</dbReference>
<evidence type="ECO:0000256" key="12">
    <source>
        <dbReference type="ARBA" id="ARBA00082754"/>
    </source>
</evidence>
<feature type="coiled-coil region" evidence="14">
    <location>
        <begin position="892"/>
        <end position="970"/>
    </location>
</feature>
<dbReference type="InterPro" id="IPR048899">
    <property type="entry name" value="NMD_SH3"/>
</dbReference>
<evidence type="ECO:0000256" key="2">
    <source>
        <dbReference type="ARBA" id="ARBA00007197"/>
    </source>
</evidence>
<evidence type="ECO:0000256" key="10">
    <source>
        <dbReference type="ARBA" id="ARBA00023274"/>
    </source>
</evidence>
<evidence type="ECO:0000256" key="11">
    <source>
        <dbReference type="ARBA" id="ARBA00072688"/>
    </source>
</evidence>
<dbReference type="GO" id="GO:0072686">
    <property type="term" value="C:mitotic spindle"/>
    <property type="evidence" value="ECO:0007669"/>
    <property type="project" value="TreeGrafter"/>
</dbReference>
<dbReference type="GO" id="GO:0090307">
    <property type="term" value="P:mitotic spindle assembly"/>
    <property type="evidence" value="ECO:0007669"/>
    <property type="project" value="TreeGrafter"/>
</dbReference>
<evidence type="ECO:0000256" key="8">
    <source>
        <dbReference type="ARBA" id="ARBA00023175"/>
    </source>
</evidence>
<evidence type="ECO:0000256" key="7">
    <source>
        <dbReference type="ARBA" id="ARBA00022980"/>
    </source>
</evidence>
<evidence type="ECO:0000313" key="17">
    <source>
        <dbReference type="Proteomes" id="UP000224567"/>
    </source>
</evidence>
<evidence type="ECO:0000256" key="14">
    <source>
        <dbReference type="SAM" id="Coils"/>
    </source>
</evidence>
<dbReference type="EMBL" id="MLFT02000008">
    <property type="protein sequence ID" value="PHT41205.1"/>
    <property type="molecule type" value="Genomic_DNA"/>
</dbReference>
<dbReference type="GO" id="GO:0007018">
    <property type="term" value="P:microtubule-based movement"/>
    <property type="evidence" value="ECO:0007669"/>
    <property type="project" value="InterPro"/>
</dbReference>
<dbReference type="SMART" id="SM00129">
    <property type="entry name" value="KISc"/>
    <property type="match status" value="1"/>
</dbReference>
<dbReference type="SUPFAM" id="SSF54736">
    <property type="entry name" value="ClpS-like"/>
    <property type="match status" value="1"/>
</dbReference>
<keyword evidence="9" id="KW-0206">Cytoskeleton</keyword>
<evidence type="ECO:0000259" key="15">
    <source>
        <dbReference type="PROSITE" id="PS50067"/>
    </source>
</evidence>
<dbReference type="Gene3D" id="3.30.1390.10">
    <property type="match status" value="1"/>
</dbReference>
<dbReference type="InterPro" id="IPR000206">
    <property type="entry name" value="Ribosomal_bL12"/>
</dbReference>
<dbReference type="GO" id="GO:0003735">
    <property type="term" value="F:structural constituent of ribosome"/>
    <property type="evidence" value="ECO:0007669"/>
    <property type="project" value="InterPro"/>
</dbReference>
<dbReference type="Pfam" id="PF00225">
    <property type="entry name" value="Kinesin"/>
    <property type="match status" value="1"/>
</dbReference>
<evidence type="ECO:0000256" key="5">
    <source>
        <dbReference type="ARBA" id="ARBA00022741"/>
    </source>
</evidence>
<keyword evidence="10" id="KW-0687">Ribonucleoprotein</keyword>
<dbReference type="Gene3D" id="1.20.58.1980">
    <property type="match status" value="1"/>
</dbReference>
<dbReference type="GO" id="GO:0005876">
    <property type="term" value="C:spindle microtubule"/>
    <property type="evidence" value="ECO:0007669"/>
    <property type="project" value="TreeGrafter"/>
</dbReference>
<keyword evidence="6" id="KW-0067">ATP-binding</keyword>
<dbReference type="PRINTS" id="PR00380">
    <property type="entry name" value="KINESINHEAVY"/>
</dbReference>
<name>A0A2G2W7I7_CAPBA</name>
<dbReference type="GO" id="GO:0005524">
    <property type="term" value="F:ATP binding"/>
    <property type="evidence" value="ECO:0007669"/>
    <property type="project" value="UniProtKB-KW"/>
</dbReference>
<dbReference type="Pfam" id="PF04981">
    <property type="entry name" value="NMD3"/>
    <property type="match status" value="1"/>
</dbReference>
<dbReference type="GO" id="GO:1990904">
    <property type="term" value="C:ribonucleoprotein complex"/>
    <property type="evidence" value="ECO:0007669"/>
    <property type="project" value="UniProtKB-KW"/>
</dbReference>
<keyword evidence="14" id="KW-0175">Coiled coil</keyword>
<keyword evidence="8" id="KW-0505">Motor protein</keyword>
<evidence type="ECO:0000256" key="6">
    <source>
        <dbReference type="ARBA" id="ARBA00022840"/>
    </source>
</evidence>
<keyword evidence="3" id="KW-0963">Cytoplasm</keyword>
<accession>A0A2G2W7I7</accession>
<keyword evidence="5" id="KW-0547">Nucleotide-binding</keyword>
<dbReference type="STRING" id="33114.A0A2G2W7I7"/>
<dbReference type="InterPro" id="IPR019821">
    <property type="entry name" value="Kinesin_motor_CS"/>
</dbReference>
<feature type="domain" description="Kinesin motor" evidence="15">
    <location>
        <begin position="713"/>
        <end position="876"/>
    </location>
</feature>
<dbReference type="InterPro" id="IPR014719">
    <property type="entry name" value="Ribosomal_bL12_C/ClpS-like"/>
</dbReference>
<dbReference type="SUPFAM" id="SSF52540">
    <property type="entry name" value="P-loop containing nucleoside triphosphate hydrolases"/>
    <property type="match status" value="1"/>
</dbReference>
<comment type="similarity">
    <text evidence="13">Belongs to the TRAFAC class myosin-kinesin ATPase superfamily. Kinesin family.</text>
</comment>
<dbReference type="Proteomes" id="UP000224567">
    <property type="component" value="Unassembled WGS sequence"/>
</dbReference>